<evidence type="ECO:0000313" key="3">
    <source>
        <dbReference type="EMBL" id="EGD88099.2"/>
    </source>
</evidence>
<keyword evidence="2" id="KW-1133">Transmembrane helix</keyword>
<organism evidence="3 4">
    <name type="scientific">Trichophyton rubrum (strain ATCC MYA-4607 / CBS 118892)</name>
    <name type="common">Athlete's foot fungus</name>
    <dbReference type="NCBI Taxonomy" id="559305"/>
    <lineage>
        <taxon>Eukaryota</taxon>
        <taxon>Fungi</taxon>
        <taxon>Dikarya</taxon>
        <taxon>Ascomycota</taxon>
        <taxon>Pezizomycotina</taxon>
        <taxon>Eurotiomycetes</taxon>
        <taxon>Eurotiomycetidae</taxon>
        <taxon>Onygenales</taxon>
        <taxon>Arthrodermataceae</taxon>
        <taxon>Trichophyton</taxon>
    </lineage>
</organism>
<feature type="region of interest" description="Disordered" evidence="1">
    <location>
        <begin position="124"/>
        <end position="152"/>
    </location>
</feature>
<dbReference type="GeneID" id="10379724"/>
<evidence type="ECO:0000256" key="1">
    <source>
        <dbReference type="SAM" id="MobiDB-lite"/>
    </source>
</evidence>
<dbReference type="Proteomes" id="UP000008864">
    <property type="component" value="Unassembled WGS sequence"/>
</dbReference>
<dbReference type="AlphaFoldDB" id="F2SN38"/>
<dbReference type="OMA" id="VETMESN"/>
<dbReference type="eggNOG" id="ENOG502TD81">
    <property type="taxonomic scope" value="Eukaryota"/>
</dbReference>
<feature type="compositionally biased region" description="Polar residues" evidence="1">
    <location>
        <begin position="143"/>
        <end position="152"/>
    </location>
</feature>
<evidence type="ECO:0000313" key="4">
    <source>
        <dbReference type="Proteomes" id="UP000008864"/>
    </source>
</evidence>
<feature type="region of interest" description="Disordered" evidence="1">
    <location>
        <begin position="70"/>
        <end position="110"/>
    </location>
</feature>
<dbReference type="HOGENOM" id="CLU_144989_0_0_1"/>
<keyword evidence="4" id="KW-1185">Reference proteome</keyword>
<keyword evidence="2" id="KW-0812">Transmembrane</keyword>
<dbReference type="EMBL" id="GG700651">
    <property type="protein sequence ID" value="EGD88099.2"/>
    <property type="molecule type" value="Genomic_DNA"/>
</dbReference>
<protein>
    <submittedName>
        <fullName evidence="3">Uncharacterized protein</fullName>
    </submittedName>
</protein>
<sequence>MIDSPEYQFVLLTLVLVAVVLFIFVSCVWICYGVKSVMTPRGKTRDRGERGSMIPLSNFTLSGSTPVQRPFNIGGERPKVTPTETRGASSEPRRSSVNGTLSLHHPLPAPPPCSVRIPGVVRPSTPAIPVRVPERGGRVSPVDFTTTNQITR</sequence>
<feature type="transmembrane region" description="Helical" evidence="2">
    <location>
        <begin position="12"/>
        <end position="34"/>
    </location>
</feature>
<keyword evidence="2" id="KW-0472">Membrane</keyword>
<accession>F2SN38</accession>
<evidence type="ECO:0000256" key="2">
    <source>
        <dbReference type="SAM" id="Phobius"/>
    </source>
</evidence>
<dbReference type="RefSeq" id="XP_003235294.2">
    <property type="nucleotide sequence ID" value="XM_003235246.2"/>
</dbReference>
<proteinExistence type="predicted"/>
<name>F2SN38_TRIRC</name>
<dbReference type="InParanoid" id="F2SN38"/>
<dbReference type="VEuPathDB" id="FungiDB:TERG_04350"/>
<gene>
    <name evidence="3" type="ORF">TERG_04350</name>
</gene>
<reference evidence="4" key="1">
    <citation type="journal article" date="2012" name="MBio">
        <title>Comparative genome analysis of Trichophyton rubrum and related dermatophytes reveals candidate genes involved in infection.</title>
        <authorList>
            <person name="Martinez D.A."/>
            <person name="Oliver B.G."/>
            <person name="Graeser Y."/>
            <person name="Goldberg J.M."/>
            <person name="Li W."/>
            <person name="Martinez-Rossi N.M."/>
            <person name="Monod M."/>
            <person name="Shelest E."/>
            <person name="Barton R.C."/>
            <person name="Birch E."/>
            <person name="Brakhage A.A."/>
            <person name="Chen Z."/>
            <person name="Gurr S.J."/>
            <person name="Heiman D."/>
            <person name="Heitman J."/>
            <person name="Kosti I."/>
            <person name="Rossi A."/>
            <person name="Saif S."/>
            <person name="Samalova M."/>
            <person name="Saunders C.W."/>
            <person name="Shea T."/>
            <person name="Summerbell R.C."/>
            <person name="Xu J."/>
            <person name="Young S."/>
            <person name="Zeng Q."/>
            <person name="Birren B.W."/>
            <person name="Cuomo C.A."/>
            <person name="White T.C."/>
        </authorList>
    </citation>
    <scope>NUCLEOTIDE SEQUENCE [LARGE SCALE GENOMIC DNA]</scope>
    <source>
        <strain evidence="4">ATCC MYA-4607 / CBS 118892</strain>
    </source>
</reference>
<dbReference type="OrthoDB" id="4173441at2759"/>